<reference evidence="9" key="2">
    <citation type="submission" date="2020-10" db="EMBL/GenBank/DDBJ databases">
        <authorList>
            <person name="Cooper E.A."/>
            <person name="Brenton Z.W."/>
            <person name="Flinn B.S."/>
            <person name="Jenkins J."/>
            <person name="Shu S."/>
            <person name="Flowers D."/>
            <person name="Luo F."/>
            <person name="Wang Y."/>
            <person name="Xia P."/>
            <person name="Barry K."/>
            <person name="Daum C."/>
            <person name="Lipzen A."/>
            <person name="Yoshinaga Y."/>
            <person name="Schmutz J."/>
            <person name="Saski C."/>
            <person name="Vermerris W."/>
            <person name="Kresovich S."/>
        </authorList>
    </citation>
    <scope>NUCLEOTIDE SEQUENCE</scope>
</reference>
<evidence type="ECO:0000256" key="3">
    <source>
        <dbReference type="ARBA" id="ARBA00023054"/>
    </source>
</evidence>
<dbReference type="Proteomes" id="UP000807115">
    <property type="component" value="Chromosome 6"/>
</dbReference>
<evidence type="ECO:0000256" key="4">
    <source>
        <dbReference type="ARBA" id="ARBA00023125"/>
    </source>
</evidence>
<evidence type="ECO:0000313" key="9">
    <source>
        <dbReference type="EMBL" id="KAG0528236.1"/>
    </source>
</evidence>
<evidence type="ECO:0000259" key="8">
    <source>
        <dbReference type="PROSITE" id="PS51519"/>
    </source>
</evidence>
<keyword evidence="3" id="KW-0175">Coiled coil</keyword>
<feature type="region of interest" description="Disordered" evidence="7">
    <location>
        <begin position="1"/>
        <end position="23"/>
    </location>
</feature>
<keyword evidence="5" id="KW-0804">Transcription</keyword>
<gene>
    <name evidence="9" type="ORF">BDA96_06G301000</name>
</gene>
<keyword evidence="4" id="KW-0238">DNA-binding</keyword>
<feature type="compositionally biased region" description="Polar residues" evidence="7">
    <location>
        <begin position="1"/>
        <end position="20"/>
    </location>
</feature>
<dbReference type="InterPro" id="IPR003035">
    <property type="entry name" value="RWP-RK_dom"/>
</dbReference>
<evidence type="ECO:0000313" key="10">
    <source>
        <dbReference type="Proteomes" id="UP000807115"/>
    </source>
</evidence>
<sequence length="117" mass="13737">MPSSSVIQQNSHATDPSSSISRRKKCTDDIVWFIHLPMRQAAMALGMSCATIQRTCRRNGIQRWPSRKIGALDRKIAKLENNMFLKRDRVKRAKMLDEWNKLSRERMDIYCYFMSLI</sequence>
<comment type="caution">
    <text evidence="9">The sequence shown here is derived from an EMBL/GenBank/DDBJ whole genome shotgun (WGS) entry which is preliminary data.</text>
</comment>
<evidence type="ECO:0000256" key="7">
    <source>
        <dbReference type="SAM" id="MobiDB-lite"/>
    </source>
</evidence>
<accession>A0A921UF62</accession>
<evidence type="ECO:0000256" key="5">
    <source>
        <dbReference type="ARBA" id="ARBA00023163"/>
    </source>
</evidence>
<dbReference type="EMBL" id="CM027685">
    <property type="protein sequence ID" value="KAG0528236.1"/>
    <property type="molecule type" value="Genomic_DNA"/>
</dbReference>
<evidence type="ECO:0000256" key="2">
    <source>
        <dbReference type="ARBA" id="ARBA00023015"/>
    </source>
</evidence>
<dbReference type="GO" id="GO:0003700">
    <property type="term" value="F:DNA-binding transcription factor activity"/>
    <property type="evidence" value="ECO:0007669"/>
    <property type="project" value="InterPro"/>
</dbReference>
<name>A0A921UF62_SORBI</name>
<keyword evidence="2" id="KW-0805">Transcription regulation</keyword>
<feature type="domain" description="RWP-RK" evidence="8">
    <location>
        <begin position="8"/>
        <end position="93"/>
    </location>
</feature>
<organism evidence="9 10">
    <name type="scientific">Sorghum bicolor</name>
    <name type="common">Sorghum</name>
    <name type="synonym">Sorghum vulgare</name>
    <dbReference type="NCBI Taxonomy" id="4558"/>
    <lineage>
        <taxon>Eukaryota</taxon>
        <taxon>Viridiplantae</taxon>
        <taxon>Streptophyta</taxon>
        <taxon>Embryophyta</taxon>
        <taxon>Tracheophyta</taxon>
        <taxon>Spermatophyta</taxon>
        <taxon>Magnoliopsida</taxon>
        <taxon>Liliopsida</taxon>
        <taxon>Poales</taxon>
        <taxon>Poaceae</taxon>
        <taxon>PACMAD clade</taxon>
        <taxon>Panicoideae</taxon>
        <taxon>Andropogonodae</taxon>
        <taxon>Andropogoneae</taxon>
        <taxon>Sorghinae</taxon>
        <taxon>Sorghum</taxon>
    </lineage>
</organism>
<dbReference type="PANTHER" id="PTHR46373:SF5">
    <property type="entry name" value="RWP-RK DOMAIN PROTEIN"/>
    <property type="match status" value="1"/>
</dbReference>
<evidence type="ECO:0000256" key="6">
    <source>
        <dbReference type="ARBA" id="ARBA00023242"/>
    </source>
</evidence>
<comment type="function">
    <text evidence="1">Putative transcription factor.</text>
</comment>
<dbReference type="GO" id="GO:0003677">
    <property type="term" value="F:DNA binding"/>
    <property type="evidence" value="ECO:0007669"/>
    <property type="project" value="UniProtKB-KW"/>
</dbReference>
<dbReference type="PROSITE" id="PS51519">
    <property type="entry name" value="RWP_RK"/>
    <property type="match status" value="1"/>
</dbReference>
<proteinExistence type="predicted"/>
<dbReference type="PANTHER" id="PTHR46373">
    <property type="entry name" value="PROTEIN RKD4"/>
    <property type="match status" value="1"/>
</dbReference>
<keyword evidence="6" id="KW-0539">Nucleus</keyword>
<dbReference type="Pfam" id="PF02042">
    <property type="entry name" value="RWP-RK"/>
    <property type="match status" value="1"/>
</dbReference>
<protein>
    <recommendedName>
        <fullName evidence="8">RWP-RK domain-containing protein</fullName>
    </recommendedName>
</protein>
<dbReference type="AlphaFoldDB" id="A0A921UF62"/>
<dbReference type="InterPro" id="IPR044607">
    <property type="entry name" value="RKD-like"/>
</dbReference>
<evidence type="ECO:0000256" key="1">
    <source>
        <dbReference type="ARBA" id="ARBA00004049"/>
    </source>
</evidence>
<reference evidence="9" key="1">
    <citation type="journal article" date="2019" name="BMC Genomics">
        <title>A new reference genome for Sorghum bicolor reveals high levels of sequence similarity between sweet and grain genotypes: implications for the genetics of sugar metabolism.</title>
        <authorList>
            <person name="Cooper E.A."/>
            <person name="Brenton Z.W."/>
            <person name="Flinn B.S."/>
            <person name="Jenkins J."/>
            <person name="Shu S."/>
            <person name="Flowers D."/>
            <person name="Luo F."/>
            <person name="Wang Y."/>
            <person name="Xia P."/>
            <person name="Barry K."/>
            <person name="Daum C."/>
            <person name="Lipzen A."/>
            <person name="Yoshinaga Y."/>
            <person name="Schmutz J."/>
            <person name="Saski C."/>
            <person name="Vermerris W."/>
            <person name="Kresovich S."/>
        </authorList>
    </citation>
    <scope>NUCLEOTIDE SEQUENCE</scope>
</reference>